<feature type="transmembrane region" description="Helical" evidence="2">
    <location>
        <begin position="35"/>
        <end position="52"/>
    </location>
</feature>
<dbReference type="RefSeq" id="WP_066612784.1">
    <property type="nucleotide sequence ID" value="NZ_LQQU01000024.1"/>
</dbReference>
<keyword evidence="2" id="KW-0812">Transmembrane</keyword>
<reference evidence="4" key="1">
    <citation type="submission" date="2016-01" db="EMBL/GenBank/DDBJ databases">
        <title>Draft genome of Chromobacterium sp. F49.</title>
        <authorList>
            <person name="Hong K.W."/>
        </authorList>
    </citation>
    <scope>NUCLEOTIDE SEQUENCE [LARGE SCALE GENOMIC DNA]</scope>
    <source>
        <strain evidence="4">CN10</strain>
    </source>
</reference>
<feature type="transmembrane region" description="Helical" evidence="2">
    <location>
        <begin position="98"/>
        <end position="121"/>
    </location>
</feature>
<evidence type="ECO:0000313" key="3">
    <source>
        <dbReference type="EMBL" id="KZE31479.1"/>
    </source>
</evidence>
<feature type="transmembrane region" description="Helical" evidence="2">
    <location>
        <begin position="380"/>
        <end position="399"/>
    </location>
</feature>
<evidence type="ECO:0000256" key="1">
    <source>
        <dbReference type="ARBA" id="ARBA00009617"/>
    </source>
</evidence>
<sequence length="409" mass="41962">MRARDLACAGAGALPLAMVALPVYVHVPALYAERHGVPLAVLGGVFFFTRLIDTAQDPLIGWWQDRLGRAARLAAVGAFAVLGLVGFVWLVAPVGGGLLWQLALSLLCVYTAHGWLNIALLRYGAALGRDEPTRLRVVAWREGAGVIGVLLAAALPAWLAGRYGQDAGLLLFAALLAAGAVLSLLALLAAPAEPPRLAEPGSWRAVLADRAYLALLGVLFLNALAMSLPATLVNFFVADVLAARELSGAFLLVYFLAAVASLPGWVWLAGRVGTVNAWLAGLALAVAGFVAVPWLDAGDAAAFVAVCAATGVALGADLAFATSLVARAIGRAVDGSGGAYFGGVSLVNKLALALAAGVALPLVDWAGYRPGDPSGAAALSFWYAALPCAVKLAAVAVLVRSRPLLEVAR</sequence>
<feature type="transmembrane region" description="Helical" evidence="2">
    <location>
        <begin position="301"/>
        <end position="326"/>
    </location>
</feature>
<feature type="transmembrane region" description="Helical" evidence="2">
    <location>
        <begin position="338"/>
        <end position="360"/>
    </location>
</feature>
<accession>A0A161SFJ7</accession>
<feature type="transmembrane region" description="Helical" evidence="2">
    <location>
        <begin position="211"/>
        <end position="237"/>
    </location>
</feature>
<dbReference type="STRING" id="1452487.AVW16_11950"/>
<protein>
    <recommendedName>
        <fullName evidence="5">Sodium:galactoside symporter</fullName>
    </recommendedName>
</protein>
<feature type="transmembrane region" description="Helical" evidence="2">
    <location>
        <begin position="167"/>
        <end position="190"/>
    </location>
</feature>
<dbReference type="GO" id="GO:0005886">
    <property type="term" value="C:plasma membrane"/>
    <property type="evidence" value="ECO:0007669"/>
    <property type="project" value="TreeGrafter"/>
</dbReference>
<name>A0A161SFJ7_9NEIS</name>
<dbReference type="AlphaFoldDB" id="A0A161SFJ7"/>
<organism evidence="3 4">
    <name type="scientific">Crenobacter luteus</name>
    <dbReference type="NCBI Taxonomy" id="1452487"/>
    <lineage>
        <taxon>Bacteria</taxon>
        <taxon>Pseudomonadati</taxon>
        <taxon>Pseudomonadota</taxon>
        <taxon>Betaproteobacteria</taxon>
        <taxon>Neisseriales</taxon>
        <taxon>Neisseriaceae</taxon>
        <taxon>Crenobacter</taxon>
    </lineage>
</organism>
<dbReference type="InterPro" id="IPR039672">
    <property type="entry name" value="MFS_2"/>
</dbReference>
<dbReference type="EMBL" id="LQQU01000024">
    <property type="protein sequence ID" value="KZE31479.1"/>
    <property type="molecule type" value="Genomic_DNA"/>
</dbReference>
<feature type="transmembrane region" description="Helical" evidence="2">
    <location>
        <begin position="275"/>
        <end position="295"/>
    </location>
</feature>
<dbReference type="OrthoDB" id="181905at2"/>
<feature type="transmembrane region" description="Helical" evidence="2">
    <location>
        <begin position="142"/>
        <end position="161"/>
    </location>
</feature>
<keyword evidence="2" id="KW-1133">Transmembrane helix</keyword>
<dbReference type="GO" id="GO:0008643">
    <property type="term" value="P:carbohydrate transport"/>
    <property type="evidence" value="ECO:0007669"/>
    <property type="project" value="InterPro"/>
</dbReference>
<proteinExistence type="inferred from homology"/>
<dbReference type="Pfam" id="PF13347">
    <property type="entry name" value="MFS_2"/>
    <property type="match status" value="1"/>
</dbReference>
<dbReference type="SUPFAM" id="SSF103473">
    <property type="entry name" value="MFS general substrate transporter"/>
    <property type="match status" value="1"/>
</dbReference>
<dbReference type="InterPro" id="IPR036259">
    <property type="entry name" value="MFS_trans_sf"/>
</dbReference>
<dbReference type="Proteomes" id="UP000076625">
    <property type="component" value="Unassembled WGS sequence"/>
</dbReference>
<dbReference type="PANTHER" id="PTHR11328">
    <property type="entry name" value="MAJOR FACILITATOR SUPERFAMILY DOMAIN-CONTAINING PROTEIN"/>
    <property type="match status" value="1"/>
</dbReference>
<comment type="caution">
    <text evidence="3">The sequence shown here is derived from an EMBL/GenBank/DDBJ whole genome shotgun (WGS) entry which is preliminary data.</text>
</comment>
<dbReference type="GO" id="GO:0015293">
    <property type="term" value="F:symporter activity"/>
    <property type="evidence" value="ECO:0007669"/>
    <property type="project" value="InterPro"/>
</dbReference>
<evidence type="ECO:0000313" key="4">
    <source>
        <dbReference type="Proteomes" id="UP000076625"/>
    </source>
</evidence>
<evidence type="ECO:0008006" key="5">
    <source>
        <dbReference type="Google" id="ProtNLM"/>
    </source>
</evidence>
<feature type="transmembrane region" description="Helical" evidence="2">
    <location>
        <begin position="249"/>
        <end position="268"/>
    </location>
</feature>
<dbReference type="PANTHER" id="PTHR11328:SF24">
    <property type="entry name" value="MAJOR FACILITATOR SUPERFAMILY (MFS) PROFILE DOMAIN-CONTAINING PROTEIN"/>
    <property type="match status" value="1"/>
</dbReference>
<evidence type="ECO:0000256" key="2">
    <source>
        <dbReference type="SAM" id="Phobius"/>
    </source>
</evidence>
<feature type="transmembrane region" description="Helical" evidence="2">
    <location>
        <begin position="73"/>
        <end position="92"/>
    </location>
</feature>
<keyword evidence="2" id="KW-0472">Membrane</keyword>
<keyword evidence="4" id="KW-1185">Reference proteome</keyword>
<comment type="similarity">
    <text evidence="1">Belongs to the sodium:galactoside symporter (TC 2.A.2) family.</text>
</comment>
<dbReference type="Gene3D" id="1.20.1250.20">
    <property type="entry name" value="MFS general substrate transporter like domains"/>
    <property type="match status" value="2"/>
</dbReference>
<gene>
    <name evidence="3" type="ORF">AVW16_11950</name>
</gene>